<evidence type="ECO:0000313" key="3">
    <source>
        <dbReference type="Proteomes" id="UP001497600"/>
    </source>
</evidence>
<evidence type="ECO:0000313" key="2">
    <source>
        <dbReference type="EMBL" id="CAK7912225.1"/>
    </source>
</evidence>
<accession>A0ABP0EEV6</accession>
<sequence length="73" mass="7705">MSTRPSDKLRNIEGRLQPSSGPIKPAGALIGSQSTTESLGRPPDVGGDPPVPSWTSNLRNNCQRPPSTHVQAC</sequence>
<feature type="compositionally biased region" description="Polar residues" evidence="1">
    <location>
        <begin position="53"/>
        <end position="73"/>
    </location>
</feature>
<feature type="region of interest" description="Disordered" evidence="1">
    <location>
        <begin position="1"/>
        <end position="73"/>
    </location>
</feature>
<dbReference type="Proteomes" id="UP001497600">
    <property type="component" value="Chromosome F"/>
</dbReference>
<keyword evidence="3" id="KW-1185">Reference proteome</keyword>
<organism evidence="2 3">
    <name type="scientific">[Candida] anglica</name>
    <dbReference type="NCBI Taxonomy" id="148631"/>
    <lineage>
        <taxon>Eukaryota</taxon>
        <taxon>Fungi</taxon>
        <taxon>Dikarya</taxon>
        <taxon>Ascomycota</taxon>
        <taxon>Saccharomycotina</taxon>
        <taxon>Pichiomycetes</taxon>
        <taxon>Debaryomycetaceae</taxon>
        <taxon>Kurtzmaniella</taxon>
    </lineage>
</organism>
<feature type="compositionally biased region" description="Basic and acidic residues" evidence="1">
    <location>
        <begin position="1"/>
        <end position="13"/>
    </location>
</feature>
<reference evidence="2 3" key="1">
    <citation type="submission" date="2024-01" db="EMBL/GenBank/DDBJ databases">
        <authorList>
            <consortium name="Genoscope - CEA"/>
            <person name="William W."/>
        </authorList>
    </citation>
    <scope>NUCLEOTIDE SEQUENCE [LARGE SCALE GENOMIC DNA]</scope>
    <source>
        <strain evidence="2 3">29B2s-10</strain>
    </source>
</reference>
<proteinExistence type="predicted"/>
<dbReference type="EMBL" id="OZ004258">
    <property type="protein sequence ID" value="CAK7912225.1"/>
    <property type="molecule type" value="Genomic_DNA"/>
</dbReference>
<gene>
    <name evidence="2" type="ORF">CAAN4_F06018</name>
</gene>
<name>A0ABP0EEV6_9ASCO</name>
<protein>
    <submittedName>
        <fullName evidence="2">Uncharacterized protein</fullName>
    </submittedName>
</protein>
<evidence type="ECO:0000256" key="1">
    <source>
        <dbReference type="SAM" id="MobiDB-lite"/>
    </source>
</evidence>